<keyword evidence="2" id="KW-0808">Transferase</keyword>
<evidence type="ECO:0000313" key="4">
    <source>
        <dbReference type="Proteomes" id="UP001253545"/>
    </source>
</evidence>
<keyword evidence="1" id="KW-0328">Glycosyltransferase</keyword>
<sequence>MKKIKTKLVELHDLNLEESLDWVIDNSENNKFKYVVTPNIDHLERLVKNREGFSYLYEQADLCLCDSRILKVLLSIKSTPIDSVVPGSDLTAMLFDSPKLSNKKVLIFGGDDAIFKQLQDTHERLDLTHINPSMGFINKPEEVKELVASIKSLKPDVLFLAVGSPQQEKFAIALKQELEHGVALCIGASILFITGEEKRAPIIFQKLHLEWFFRMIVAPRLIKRYWQNFLSLRLIYKSL</sequence>
<reference evidence="3 4" key="1">
    <citation type="submission" date="2023-09" db="EMBL/GenBank/DDBJ databases">
        <authorList>
            <person name="Rey-Velasco X."/>
        </authorList>
    </citation>
    <scope>NUCLEOTIDE SEQUENCE [LARGE SCALE GENOMIC DNA]</scope>
    <source>
        <strain evidence="3 4">P117</strain>
    </source>
</reference>
<evidence type="ECO:0000256" key="1">
    <source>
        <dbReference type="ARBA" id="ARBA00022676"/>
    </source>
</evidence>
<accession>A0ABU2ZTH3</accession>
<evidence type="ECO:0000256" key="2">
    <source>
        <dbReference type="ARBA" id="ARBA00022679"/>
    </source>
</evidence>
<gene>
    <name evidence="3" type="ORF">RM552_13925</name>
</gene>
<name>A0ABU2ZTH3_9ALTE</name>
<dbReference type="PANTHER" id="PTHR34136:SF1">
    <property type="entry name" value="UDP-N-ACETYL-D-MANNOSAMINURONIC ACID TRANSFERASE"/>
    <property type="match status" value="1"/>
</dbReference>
<proteinExistence type="predicted"/>
<dbReference type="InterPro" id="IPR004629">
    <property type="entry name" value="WecG_TagA_CpsF"/>
</dbReference>
<dbReference type="EMBL" id="JAVRHX010000004">
    <property type="protein sequence ID" value="MDT0595949.1"/>
    <property type="molecule type" value="Genomic_DNA"/>
</dbReference>
<keyword evidence="4" id="KW-1185">Reference proteome</keyword>
<dbReference type="Pfam" id="PF03808">
    <property type="entry name" value="Glyco_tran_WecG"/>
    <property type="match status" value="1"/>
</dbReference>
<dbReference type="Proteomes" id="UP001253545">
    <property type="component" value="Unassembled WGS sequence"/>
</dbReference>
<evidence type="ECO:0000313" key="3">
    <source>
        <dbReference type="EMBL" id="MDT0595949.1"/>
    </source>
</evidence>
<protein>
    <submittedName>
        <fullName evidence="3">WecB/TagA/CpsF family glycosyltransferase</fullName>
    </submittedName>
</protein>
<comment type="caution">
    <text evidence="3">The sequence shown here is derived from an EMBL/GenBank/DDBJ whole genome shotgun (WGS) entry which is preliminary data.</text>
</comment>
<dbReference type="NCBIfam" id="TIGR00696">
    <property type="entry name" value="wecG_tagA_cpsF"/>
    <property type="match status" value="1"/>
</dbReference>
<dbReference type="RefSeq" id="WP_311369465.1">
    <property type="nucleotide sequence ID" value="NZ_JAVRHX010000004.1"/>
</dbReference>
<dbReference type="PANTHER" id="PTHR34136">
    <property type="match status" value="1"/>
</dbReference>
<organism evidence="3 4">
    <name type="scientific">Glaciecola petra</name>
    <dbReference type="NCBI Taxonomy" id="3075602"/>
    <lineage>
        <taxon>Bacteria</taxon>
        <taxon>Pseudomonadati</taxon>
        <taxon>Pseudomonadota</taxon>
        <taxon>Gammaproteobacteria</taxon>
        <taxon>Alteromonadales</taxon>
        <taxon>Alteromonadaceae</taxon>
        <taxon>Glaciecola</taxon>
    </lineage>
</organism>
<dbReference type="CDD" id="cd06533">
    <property type="entry name" value="Glyco_transf_WecG_TagA"/>
    <property type="match status" value="1"/>
</dbReference>